<feature type="region of interest" description="Disordered" evidence="6">
    <location>
        <begin position="1"/>
        <end position="30"/>
    </location>
</feature>
<evidence type="ECO:0000256" key="6">
    <source>
        <dbReference type="SAM" id="MobiDB-lite"/>
    </source>
</evidence>
<keyword evidence="5" id="KW-0378">Hydrolase</keyword>
<comment type="caution">
    <text evidence="7">The sequence shown here is derived from an EMBL/GenBank/DDBJ whole genome shotgun (WGS) entry which is preliminary data.</text>
</comment>
<evidence type="ECO:0000256" key="5">
    <source>
        <dbReference type="ARBA" id="ARBA00022801"/>
    </source>
</evidence>
<dbReference type="Pfam" id="PF01934">
    <property type="entry name" value="HepT-like"/>
    <property type="match status" value="1"/>
</dbReference>
<evidence type="ECO:0000256" key="2">
    <source>
        <dbReference type="ARBA" id="ARBA00022649"/>
    </source>
</evidence>
<dbReference type="GO" id="GO:0110001">
    <property type="term" value="C:toxin-antitoxin complex"/>
    <property type="evidence" value="ECO:0007669"/>
    <property type="project" value="InterPro"/>
</dbReference>
<dbReference type="RefSeq" id="WP_116412582.1">
    <property type="nucleotide sequence ID" value="NZ_NBXB01000041.1"/>
</dbReference>
<dbReference type="Proteomes" id="UP000256541">
    <property type="component" value="Unassembled WGS sequence"/>
</dbReference>
<evidence type="ECO:0008006" key="9">
    <source>
        <dbReference type="Google" id="ProtNLM"/>
    </source>
</evidence>
<dbReference type="GO" id="GO:0016787">
    <property type="term" value="F:hydrolase activity"/>
    <property type="evidence" value="ECO:0007669"/>
    <property type="project" value="UniProtKB-KW"/>
</dbReference>
<keyword evidence="4" id="KW-0547">Nucleotide-binding</keyword>
<gene>
    <name evidence="7" type="ORF">B7R22_15305</name>
</gene>
<keyword evidence="2" id="KW-1277">Toxin-antitoxin system</keyword>
<evidence type="ECO:0000256" key="3">
    <source>
        <dbReference type="ARBA" id="ARBA00022722"/>
    </source>
</evidence>
<evidence type="ECO:0000256" key="4">
    <source>
        <dbReference type="ARBA" id="ARBA00022741"/>
    </source>
</evidence>
<evidence type="ECO:0000313" key="8">
    <source>
        <dbReference type="Proteomes" id="UP000256541"/>
    </source>
</evidence>
<dbReference type="AlphaFoldDB" id="A0A3E0VRI4"/>
<organism evidence="7 8">
    <name type="scientific">Subtercola boreus</name>
    <dbReference type="NCBI Taxonomy" id="120213"/>
    <lineage>
        <taxon>Bacteria</taxon>
        <taxon>Bacillati</taxon>
        <taxon>Actinomycetota</taxon>
        <taxon>Actinomycetes</taxon>
        <taxon>Micrococcales</taxon>
        <taxon>Microbacteriaceae</taxon>
        <taxon>Subtercola</taxon>
    </lineage>
</organism>
<dbReference type="PANTHER" id="PTHR34139">
    <property type="entry name" value="UPF0331 PROTEIN MJ0127"/>
    <property type="match status" value="1"/>
</dbReference>
<name>A0A3E0VRI4_9MICO</name>
<accession>A0A3E0VRI4</accession>
<dbReference type="GO" id="GO:0004540">
    <property type="term" value="F:RNA nuclease activity"/>
    <property type="evidence" value="ECO:0007669"/>
    <property type="project" value="InterPro"/>
</dbReference>
<reference evidence="7 8" key="1">
    <citation type="submission" date="2017-04" db="EMBL/GenBank/DDBJ databases">
        <title>Comparative genome analysis of Subtercola boreus.</title>
        <authorList>
            <person name="Cho Y.-J."/>
            <person name="Cho A."/>
            <person name="Kim O.-S."/>
            <person name="Lee J.-I."/>
        </authorList>
    </citation>
    <scope>NUCLEOTIDE SEQUENCE [LARGE SCALE GENOMIC DNA]</scope>
    <source>
        <strain evidence="7 8">P27479</strain>
    </source>
</reference>
<dbReference type="PANTHER" id="PTHR34139:SF1">
    <property type="entry name" value="RNASE MJ1380-RELATED"/>
    <property type="match status" value="1"/>
</dbReference>
<protein>
    <recommendedName>
        <fullName evidence="9">DUF86 domain-containing protein</fullName>
    </recommendedName>
</protein>
<dbReference type="EMBL" id="NBXB01000041">
    <property type="protein sequence ID" value="RFA12486.1"/>
    <property type="molecule type" value="Genomic_DNA"/>
</dbReference>
<evidence type="ECO:0000313" key="7">
    <source>
        <dbReference type="EMBL" id="RFA12486.1"/>
    </source>
</evidence>
<proteinExistence type="predicted"/>
<keyword evidence="1" id="KW-0597">Phosphoprotein</keyword>
<keyword evidence="3" id="KW-0540">Nuclease</keyword>
<dbReference type="InterPro" id="IPR051813">
    <property type="entry name" value="HepT_RNase_toxin"/>
</dbReference>
<sequence length="137" mass="15385">MTVGEGDSGRNRFRARSPRESSSAQPRLDTTPEVIEAMLELAADADAVVALGWEHFDSEAGRLSRHAADAIVIKFHELCDRLTVEVRDRHPNVPWGQIRGMRNRLGHHYQANDYQVVWNTIKTDVPAVVAQLTTEID</sequence>
<dbReference type="GO" id="GO:0000166">
    <property type="term" value="F:nucleotide binding"/>
    <property type="evidence" value="ECO:0007669"/>
    <property type="project" value="UniProtKB-KW"/>
</dbReference>
<dbReference type="InterPro" id="IPR008201">
    <property type="entry name" value="HepT-like"/>
</dbReference>
<evidence type="ECO:0000256" key="1">
    <source>
        <dbReference type="ARBA" id="ARBA00022553"/>
    </source>
</evidence>
<dbReference type="OrthoDB" id="159782at2"/>